<dbReference type="Proteomes" id="UP000824263">
    <property type="component" value="Unassembled WGS sequence"/>
</dbReference>
<dbReference type="EMBL" id="DXGF01000047">
    <property type="protein sequence ID" value="HIW83202.1"/>
    <property type="molecule type" value="Genomic_DNA"/>
</dbReference>
<evidence type="ECO:0000256" key="1">
    <source>
        <dbReference type="SAM" id="Phobius"/>
    </source>
</evidence>
<accession>A0A9D1UCY1</accession>
<feature type="transmembrane region" description="Helical" evidence="1">
    <location>
        <begin position="9"/>
        <end position="26"/>
    </location>
</feature>
<dbReference type="NCBIfam" id="TIGR02669">
    <property type="entry name" value="SpoIID_LytB"/>
    <property type="match status" value="1"/>
</dbReference>
<organism evidence="3 4">
    <name type="scientific">Candidatus Dorea gallistercoris</name>
    <dbReference type="NCBI Taxonomy" id="2838542"/>
    <lineage>
        <taxon>Bacteria</taxon>
        <taxon>Bacillati</taxon>
        <taxon>Bacillota</taxon>
        <taxon>Clostridia</taxon>
        <taxon>Lachnospirales</taxon>
        <taxon>Lachnospiraceae</taxon>
        <taxon>Dorea</taxon>
    </lineage>
</organism>
<dbReference type="InterPro" id="IPR013486">
    <property type="entry name" value="SpoIID/LytB"/>
</dbReference>
<evidence type="ECO:0000313" key="3">
    <source>
        <dbReference type="EMBL" id="HIW83202.1"/>
    </source>
</evidence>
<dbReference type="GO" id="GO:0030435">
    <property type="term" value="P:sporulation resulting in formation of a cellular spore"/>
    <property type="evidence" value="ECO:0007669"/>
    <property type="project" value="InterPro"/>
</dbReference>
<dbReference type="Pfam" id="PF08486">
    <property type="entry name" value="SpoIID"/>
    <property type="match status" value="1"/>
</dbReference>
<keyword evidence="1" id="KW-0472">Membrane</keyword>
<keyword evidence="1" id="KW-0812">Transmembrane</keyword>
<keyword evidence="1" id="KW-1133">Transmembrane helix</keyword>
<comment type="caution">
    <text evidence="3">The sequence shown here is derived from an EMBL/GenBank/DDBJ whole genome shotgun (WGS) entry which is preliminary data.</text>
</comment>
<feature type="domain" description="Sporulation stage II protein D amidase enhancer LytB N-terminal" evidence="2">
    <location>
        <begin position="52"/>
        <end position="140"/>
    </location>
</feature>
<dbReference type="AlphaFoldDB" id="A0A9D1UCY1"/>
<dbReference type="InterPro" id="IPR013693">
    <property type="entry name" value="SpoIID/LytB_N"/>
</dbReference>
<protein>
    <submittedName>
        <fullName evidence="3">SpoIID/LytB domain-containing protein</fullName>
    </submittedName>
</protein>
<evidence type="ECO:0000259" key="2">
    <source>
        <dbReference type="Pfam" id="PF08486"/>
    </source>
</evidence>
<name>A0A9D1UCY1_9FIRM</name>
<sequence length="296" mass="33176">MGQRLKKLGCYILIIVLLPYVITVFINGPSTVSSSQVDSTRIKVKTDAGEVEMPIEEYCIGILAKEIPAEYGEEALKAQSVLVRTDIYEKVQAGGTGTVLEEEFWDQEQMEEAWGMTGYSRNYKKLENAWEETEGQVLTYEGALAKTPFFRLSNGSTRDGKEVLGEDYPYLKIVECPLDIEAVEQIQTVTIEALDAEVTKCDSVGYVLSIRVGEEVVSGEEFRETYHLASSCFTLQEYEGKLRITTRGVGHGLGMSQYTAERMGEEGKTFEEILAYFFPGTELKEVADIVVQEEER</sequence>
<proteinExistence type="predicted"/>
<evidence type="ECO:0000313" key="4">
    <source>
        <dbReference type="Proteomes" id="UP000824263"/>
    </source>
</evidence>
<reference evidence="3" key="2">
    <citation type="submission" date="2021-04" db="EMBL/GenBank/DDBJ databases">
        <authorList>
            <person name="Gilroy R."/>
        </authorList>
    </citation>
    <scope>NUCLEOTIDE SEQUENCE</scope>
    <source>
        <strain evidence="3">ChiSxjej1B13-11762</strain>
    </source>
</reference>
<gene>
    <name evidence="3" type="ORF">H9873_02630</name>
</gene>
<reference evidence="3" key="1">
    <citation type="journal article" date="2021" name="PeerJ">
        <title>Extensive microbial diversity within the chicken gut microbiome revealed by metagenomics and culture.</title>
        <authorList>
            <person name="Gilroy R."/>
            <person name="Ravi A."/>
            <person name="Getino M."/>
            <person name="Pursley I."/>
            <person name="Horton D.L."/>
            <person name="Alikhan N.F."/>
            <person name="Baker D."/>
            <person name="Gharbi K."/>
            <person name="Hall N."/>
            <person name="Watson M."/>
            <person name="Adriaenssens E.M."/>
            <person name="Foster-Nyarko E."/>
            <person name="Jarju S."/>
            <person name="Secka A."/>
            <person name="Antonio M."/>
            <person name="Oren A."/>
            <person name="Chaudhuri R.R."/>
            <person name="La Ragione R."/>
            <person name="Hildebrand F."/>
            <person name="Pallen M.J."/>
        </authorList>
    </citation>
    <scope>NUCLEOTIDE SEQUENCE</scope>
    <source>
        <strain evidence="3">ChiSxjej1B13-11762</strain>
    </source>
</reference>